<dbReference type="GO" id="GO:0031965">
    <property type="term" value="C:nuclear membrane"/>
    <property type="evidence" value="ECO:0007669"/>
    <property type="project" value="InterPro"/>
</dbReference>
<dbReference type="GO" id="GO:0055088">
    <property type="term" value="P:lipid homeostasis"/>
    <property type="evidence" value="ECO:0007669"/>
    <property type="project" value="InterPro"/>
</dbReference>
<dbReference type="PANTHER" id="PTHR28136:SF1">
    <property type="entry name" value="NUCLEUS EXPORT PROTEIN BRL1"/>
    <property type="match status" value="1"/>
</dbReference>
<dbReference type="AlphaFoldDB" id="A0AAV9I8T0"/>
<proteinExistence type="predicted"/>
<dbReference type="PANTHER" id="PTHR28136">
    <property type="entry name" value="NUCLEUS EXPORT PROTEIN BRR6"/>
    <property type="match status" value="1"/>
</dbReference>
<organism evidence="3 4">
    <name type="scientific">Galdieria yellowstonensis</name>
    <dbReference type="NCBI Taxonomy" id="3028027"/>
    <lineage>
        <taxon>Eukaryota</taxon>
        <taxon>Rhodophyta</taxon>
        <taxon>Bangiophyceae</taxon>
        <taxon>Galdieriales</taxon>
        <taxon>Galdieriaceae</taxon>
        <taxon>Galdieria</taxon>
    </lineage>
</organism>
<sequence>MDPMELDDKSSPLGSSNKKMHSGVSFWTFPLQSQGHPANEPNSQDMKAETLDAILHSKALTKKLQSLRVGSALHRKNLYQKRLRRTLPWTWLSDLKAPSSHSVTDPYEKPRSHLERRFVDASLTSDYSSLAERKAAVNQEGTNQLQRHFLMPYVIAGYLQLLFNVVIVAVLLVSLLSIVWSIRNDITGKVMEQTIEAQAIVRRCYNEYMDNRCNETQSLPLLRQQCHTWYVCMTRDPKSIGSKTKLYAETLSEVLNSFVEPISYRTLSIILLLLLGFTLINSTGNVVH</sequence>
<evidence type="ECO:0000256" key="1">
    <source>
        <dbReference type="SAM" id="Phobius"/>
    </source>
</evidence>
<comment type="caution">
    <text evidence="3">The sequence shown here is derived from an EMBL/GenBank/DDBJ whole genome shotgun (WGS) entry which is preliminary data.</text>
</comment>
<feature type="transmembrane region" description="Helical" evidence="1">
    <location>
        <begin position="161"/>
        <end position="182"/>
    </location>
</feature>
<accession>A0AAV9I8T0</accession>
<dbReference type="SMART" id="SM01042">
    <property type="entry name" value="Brr6_like_C_C"/>
    <property type="match status" value="1"/>
</dbReference>
<keyword evidence="1" id="KW-0812">Transmembrane</keyword>
<evidence type="ECO:0000313" key="4">
    <source>
        <dbReference type="Proteomes" id="UP001300502"/>
    </source>
</evidence>
<keyword evidence="4" id="KW-1185">Reference proteome</keyword>
<reference evidence="3 4" key="1">
    <citation type="submission" date="2022-07" db="EMBL/GenBank/DDBJ databases">
        <title>Genome-wide signatures of adaptation to extreme environments.</title>
        <authorList>
            <person name="Cho C.H."/>
            <person name="Yoon H.S."/>
        </authorList>
    </citation>
    <scope>NUCLEOTIDE SEQUENCE [LARGE SCALE GENOMIC DNA]</scope>
    <source>
        <strain evidence="3 4">108.79 E11</strain>
    </source>
</reference>
<dbReference type="GO" id="GO:0006998">
    <property type="term" value="P:nuclear envelope organization"/>
    <property type="evidence" value="ECO:0007669"/>
    <property type="project" value="InterPro"/>
</dbReference>
<name>A0AAV9I8T0_9RHOD</name>
<keyword evidence="1" id="KW-0472">Membrane</keyword>
<keyword evidence="1" id="KW-1133">Transmembrane helix</keyword>
<dbReference type="Proteomes" id="UP001300502">
    <property type="component" value="Unassembled WGS sequence"/>
</dbReference>
<dbReference type="InterPro" id="IPR040202">
    <property type="entry name" value="Brl1/Brr6"/>
</dbReference>
<protein>
    <recommendedName>
        <fullName evidence="2">Brl1/Brr6 domain-containing protein</fullName>
    </recommendedName>
</protein>
<evidence type="ECO:0000313" key="3">
    <source>
        <dbReference type="EMBL" id="KAK4523654.1"/>
    </source>
</evidence>
<feature type="domain" description="Brl1/Brr6" evidence="2">
    <location>
        <begin position="155"/>
        <end position="285"/>
    </location>
</feature>
<feature type="transmembrane region" description="Helical" evidence="1">
    <location>
        <begin position="262"/>
        <end position="280"/>
    </location>
</feature>
<gene>
    <name evidence="3" type="ORF">GAYE_PCTG71G1550</name>
</gene>
<dbReference type="InterPro" id="IPR018767">
    <property type="entry name" value="Brl1/Brr6_dom"/>
</dbReference>
<evidence type="ECO:0000259" key="2">
    <source>
        <dbReference type="SMART" id="SM01042"/>
    </source>
</evidence>
<dbReference type="EMBL" id="JANCYU010000018">
    <property type="protein sequence ID" value="KAK4523654.1"/>
    <property type="molecule type" value="Genomic_DNA"/>
</dbReference>
<dbReference type="Pfam" id="PF10104">
    <property type="entry name" value="Brr6_like_C_C"/>
    <property type="match status" value="1"/>
</dbReference>